<dbReference type="AlphaFoldDB" id="D3BTE2"/>
<dbReference type="GeneID" id="31366904"/>
<dbReference type="EMBL" id="ADBJ01000056">
    <property type="protein sequence ID" value="EFA75359.1"/>
    <property type="molecule type" value="Genomic_DNA"/>
</dbReference>
<dbReference type="Proteomes" id="UP000001396">
    <property type="component" value="Unassembled WGS sequence"/>
</dbReference>
<gene>
    <name evidence="1" type="ORF">PPL_11436</name>
</gene>
<dbReference type="RefSeq" id="XP_020427493.1">
    <property type="nucleotide sequence ID" value="XM_020582190.1"/>
</dbReference>
<dbReference type="InParanoid" id="D3BTE2"/>
<evidence type="ECO:0000313" key="1">
    <source>
        <dbReference type="EMBL" id="EFA75359.1"/>
    </source>
</evidence>
<proteinExistence type="predicted"/>
<keyword evidence="2" id="KW-1185">Reference proteome</keyword>
<accession>D3BTE2</accession>
<reference evidence="1 2" key="1">
    <citation type="journal article" date="2011" name="Genome Res.">
        <title>Phylogeny-wide analysis of social amoeba genomes highlights ancient origins for complex intercellular communication.</title>
        <authorList>
            <person name="Heidel A.J."/>
            <person name="Lawal H.M."/>
            <person name="Felder M."/>
            <person name="Schilde C."/>
            <person name="Helps N.R."/>
            <person name="Tunggal B."/>
            <person name="Rivero F."/>
            <person name="John U."/>
            <person name="Schleicher M."/>
            <person name="Eichinger L."/>
            <person name="Platzer M."/>
            <person name="Noegel A.A."/>
            <person name="Schaap P."/>
            <person name="Gloeckner G."/>
        </authorList>
    </citation>
    <scope>NUCLEOTIDE SEQUENCE [LARGE SCALE GENOMIC DNA]</scope>
    <source>
        <strain evidence="2">ATCC 26659 / Pp 5 / PN500</strain>
    </source>
</reference>
<name>D3BTE2_HETP5</name>
<organism evidence="1 2">
    <name type="scientific">Heterostelium pallidum (strain ATCC 26659 / Pp 5 / PN500)</name>
    <name type="common">Cellular slime mold</name>
    <name type="synonym">Polysphondylium pallidum</name>
    <dbReference type="NCBI Taxonomy" id="670386"/>
    <lineage>
        <taxon>Eukaryota</taxon>
        <taxon>Amoebozoa</taxon>
        <taxon>Evosea</taxon>
        <taxon>Eumycetozoa</taxon>
        <taxon>Dictyostelia</taxon>
        <taxon>Acytosteliales</taxon>
        <taxon>Acytosteliaceae</taxon>
        <taxon>Heterostelium</taxon>
    </lineage>
</organism>
<comment type="caution">
    <text evidence="1">The sequence shown here is derived from an EMBL/GenBank/DDBJ whole genome shotgun (WGS) entry which is preliminary data.</text>
</comment>
<evidence type="ECO:0000313" key="2">
    <source>
        <dbReference type="Proteomes" id="UP000001396"/>
    </source>
</evidence>
<protein>
    <submittedName>
        <fullName evidence="1">Uncharacterized protein</fullName>
    </submittedName>
</protein>
<sequence length="425" mass="49100">MATDFKSIIAQGSSQLLSILATGTSKQFLINRISNISWFDYFFFAYGLYESVGFLKDKPQPKTDIKGWMTYEESHQLLMDLLDDASAPKNEIDGTKLSSLYYSNERVQLFINLIQDIPEYRKLFQLPEIYNKVVYCIANIDELIREKSLQASQGKSIPLYAVYFYMDMHKCPTDILKLLNLRESLTRIFSFLTEDYKNAPIEVIRNVVSLGTNPKVTFGVRRMCTIILSRFALSKSNIQTIIDANGLPLIQFYVTCLYPGREDEISSINALASAAPYSSIPFNPVDNNQIITRRVLLGHKLRSLFFTLLSPATILLYNYKRSGNLNQSLATTGLYLIINNFYKYPTTRFVSLCLSLLYIPTWKENTMVYDIYDILQDKVHWVMLQGHNPVQYTENDFDRIIPSTDMMLNFNINKMKSKIRHNKEE</sequence>